<accession>A0ACB9TPC6</accession>
<dbReference type="EMBL" id="CM043016">
    <property type="protein sequence ID" value="KAI4468644.1"/>
    <property type="molecule type" value="Genomic_DNA"/>
</dbReference>
<reference evidence="1" key="1">
    <citation type="submission" date="2022-04" db="EMBL/GenBank/DDBJ databases">
        <title>Chromosome-scale genome assembly of Holotrichia oblita Faldermann.</title>
        <authorList>
            <person name="Rongchong L."/>
        </authorList>
    </citation>
    <scope>NUCLEOTIDE SEQUENCE</scope>
    <source>
        <strain evidence="1">81SQS9</strain>
    </source>
</reference>
<evidence type="ECO:0000313" key="1">
    <source>
        <dbReference type="EMBL" id="KAI4468644.1"/>
    </source>
</evidence>
<protein>
    <submittedName>
        <fullName evidence="1">Chemosensory protein-related</fullName>
    </submittedName>
</protein>
<gene>
    <name evidence="1" type="ORF">MML48_2g00014427</name>
</gene>
<comment type="caution">
    <text evidence="1">The sequence shown here is derived from an EMBL/GenBank/DDBJ whole genome shotgun (WGS) entry which is preliminary data.</text>
</comment>
<organism evidence="1 2">
    <name type="scientific">Holotrichia oblita</name>
    <name type="common">Chafer beetle</name>
    <dbReference type="NCBI Taxonomy" id="644536"/>
    <lineage>
        <taxon>Eukaryota</taxon>
        <taxon>Metazoa</taxon>
        <taxon>Ecdysozoa</taxon>
        <taxon>Arthropoda</taxon>
        <taxon>Hexapoda</taxon>
        <taxon>Insecta</taxon>
        <taxon>Pterygota</taxon>
        <taxon>Neoptera</taxon>
        <taxon>Endopterygota</taxon>
        <taxon>Coleoptera</taxon>
        <taxon>Polyphaga</taxon>
        <taxon>Scarabaeiformia</taxon>
        <taxon>Scarabaeidae</taxon>
        <taxon>Melolonthinae</taxon>
        <taxon>Holotrichia</taxon>
    </lineage>
</organism>
<name>A0ACB9TPC6_HOLOL</name>
<sequence length="151" mass="17124">MNRVSMITDFVEAIEALVKRTLNKMNTFLLVLVLSVAAIALAQDKYTTRFDNVNIDEILNNRRLLKGYANCLLDKGPCSPDGSELKQVLPDVIETGCTKCSEVQSKATRTILRHLIENEPEIWKSLEEKYDPKGTYKAKYMEQAKQEGINL</sequence>
<dbReference type="Proteomes" id="UP001056778">
    <property type="component" value="Chromosome 2"/>
</dbReference>
<keyword evidence="2" id="KW-1185">Reference proteome</keyword>
<proteinExistence type="predicted"/>
<evidence type="ECO:0000313" key="2">
    <source>
        <dbReference type="Proteomes" id="UP001056778"/>
    </source>
</evidence>